<protein>
    <recommendedName>
        <fullName evidence="1">DUF7916 domain-containing protein</fullName>
    </recommendedName>
</protein>
<dbReference type="AlphaFoldDB" id="A0A0R2I385"/>
<organism evidence="2 3">
    <name type="scientific">Carnobacterium divergens DSM 20623</name>
    <dbReference type="NCBI Taxonomy" id="1449336"/>
    <lineage>
        <taxon>Bacteria</taxon>
        <taxon>Bacillati</taxon>
        <taxon>Bacillota</taxon>
        <taxon>Bacilli</taxon>
        <taxon>Lactobacillales</taxon>
        <taxon>Carnobacteriaceae</taxon>
        <taxon>Carnobacterium</taxon>
    </lineage>
</organism>
<dbReference type="Proteomes" id="UP000051658">
    <property type="component" value="Unassembled WGS sequence"/>
</dbReference>
<proteinExistence type="predicted"/>
<dbReference type="InterPro" id="IPR057238">
    <property type="entry name" value="DUF7916"/>
</dbReference>
<dbReference type="PATRIC" id="fig|1449336.4.peg.1306"/>
<feature type="domain" description="DUF7916" evidence="1">
    <location>
        <begin position="19"/>
        <end position="312"/>
    </location>
</feature>
<keyword evidence="3" id="KW-1185">Reference proteome</keyword>
<evidence type="ECO:0000313" key="3">
    <source>
        <dbReference type="Proteomes" id="UP000051658"/>
    </source>
</evidence>
<dbReference type="InterPro" id="IPR011060">
    <property type="entry name" value="RibuloseP-bd_barrel"/>
</dbReference>
<sequence length="312" mass="33435">MVNLKQSTKSEGIFMKRLLNCHASDFEKMSKEELKQAILASEGRTVLSENVVISQPLLGDLTNAETAAAFGADLILLNVLDVFNPVIQGLEQGLKDPIQTLKKLVGRPVGVNLEPVDVTAETVGDLLQLPLGRRATKETLIKANELGFDFICLTGNPSTGVSNQEIEAAILLAKEHFDGLIIAGKMHGAGISESVVDQQSIENFIANGADIILMPAVGTVPGLLESEVHEAVKLIKSKGALSMPAIGTSQESSDPQTIREFALSSKRAGVDIQHIGDAGYSGVADPENLMALSIAIRGKRHTYYRMAQSIRR</sequence>
<dbReference type="eggNOG" id="COG0826">
    <property type="taxonomic scope" value="Bacteria"/>
</dbReference>
<name>A0A0R2I385_CARDV</name>
<gene>
    <name evidence="2" type="ORF">IV74_GL001281</name>
</gene>
<evidence type="ECO:0000313" key="2">
    <source>
        <dbReference type="EMBL" id="KRN58022.1"/>
    </source>
</evidence>
<dbReference type="SUPFAM" id="SSF51366">
    <property type="entry name" value="Ribulose-phoshate binding barrel"/>
    <property type="match status" value="1"/>
</dbReference>
<dbReference type="EMBL" id="JQBS01000001">
    <property type="protein sequence ID" value="KRN58022.1"/>
    <property type="molecule type" value="Genomic_DNA"/>
</dbReference>
<reference evidence="2 3" key="1">
    <citation type="journal article" date="2015" name="Genome Announc.">
        <title>Expanding the biotechnology potential of lactobacilli through comparative genomics of 213 strains and associated genera.</title>
        <authorList>
            <person name="Sun Z."/>
            <person name="Harris H.M."/>
            <person name="McCann A."/>
            <person name="Guo C."/>
            <person name="Argimon S."/>
            <person name="Zhang W."/>
            <person name="Yang X."/>
            <person name="Jeffery I.B."/>
            <person name="Cooney J.C."/>
            <person name="Kagawa T.F."/>
            <person name="Liu W."/>
            <person name="Song Y."/>
            <person name="Salvetti E."/>
            <person name="Wrobel A."/>
            <person name="Rasinkangas P."/>
            <person name="Parkhill J."/>
            <person name="Rea M.C."/>
            <person name="O'Sullivan O."/>
            <person name="Ritari J."/>
            <person name="Douillard F.P."/>
            <person name="Paul Ross R."/>
            <person name="Yang R."/>
            <person name="Briner A.E."/>
            <person name="Felis G.E."/>
            <person name="de Vos W.M."/>
            <person name="Barrangou R."/>
            <person name="Klaenhammer T.R."/>
            <person name="Caufield P.W."/>
            <person name="Cui Y."/>
            <person name="Zhang H."/>
            <person name="O'Toole P.W."/>
        </authorList>
    </citation>
    <scope>NUCLEOTIDE SEQUENCE [LARGE SCALE GENOMIC DNA]</scope>
    <source>
        <strain evidence="2 3">DSM 20623</strain>
    </source>
</reference>
<accession>A0A0R2I385</accession>
<evidence type="ECO:0000259" key="1">
    <source>
        <dbReference type="Pfam" id="PF25509"/>
    </source>
</evidence>
<dbReference type="Pfam" id="PF25509">
    <property type="entry name" value="DUF7916"/>
    <property type="match status" value="1"/>
</dbReference>
<comment type="caution">
    <text evidence="2">The sequence shown here is derived from an EMBL/GenBank/DDBJ whole genome shotgun (WGS) entry which is preliminary data.</text>
</comment>